<protein>
    <submittedName>
        <fullName evidence="2">Uncharacterized protein</fullName>
    </submittedName>
</protein>
<keyword evidence="3" id="KW-1185">Reference proteome</keyword>
<keyword evidence="1" id="KW-0472">Membrane</keyword>
<reference evidence="2" key="1">
    <citation type="submission" date="2023-07" db="EMBL/GenBank/DDBJ databases">
        <authorList>
            <consortium name="AG Swart"/>
            <person name="Singh M."/>
            <person name="Singh A."/>
            <person name="Seah K."/>
            <person name="Emmerich C."/>
        </authorList>
    </citation>
    <scope>NUCLEOTIDE SEQUENCE</scope>
    <source>
        <strain evidence="2">DP1</strain>
    </source>
</reference>
<gene>
    <name evidence="2" type="ORF">ECRASSUSDP1_LOCUS12618</name>
</gene>
<evidence type="ECO:0000313" key="3">
    <source>
        <dbReference type="Proteomes" id="UP001295684"/>
    </source>
</evidence>
<sequence length="133" mass="14995">MEIWSPYLQLLLLGASSMCACGVSTRSHICGWWTPNEFLLRFDLMFIAILSKSLISSLRVFLFFEETSGWFSMLEATSCLSFFLKVNFRTLVLRSFCKGEFCIFEDNDGLVFTGEGVAASSSKKSDKFSSDSE</sequence>
<name>A0AAD1UPJ9_EUPCR</name>
<feature type="transmembrane region" description="Helical" evidence="1">
    <location>
        <begin position="44"/>
        <end position="64"/>
    </location>
</feature>
<organism evidence="2 3">
    <name type="scientific">Euplotes crassus</name>
    <dbReference type="NCBI Taxonomy" id="5936"/>
    <lineage>
        <taxon>Eukaryota</taxon>
        <taxon>Sar</taxon>
        <taxon>Alveolata</taxon>
        <taxon>Ciliophora</taxon>
        <taxon>Intramacronucleata</taxon>
        <taxon>Spirotrichea</taxon>
        <taxon>Hypotrichia</taxon>
        <taxon>Euplotida</taxon>
        <taxon>Euplotidae</taxon>
        <taxon>Moneuplotes</taxon>
    </lineage>
</organism>
<keyword evidence="1" id="KW-1133">Transmembrane helix</keyword>
<evidence type="ECO:0000313" key="2">
    <source>
        <dbReference type="EMBL" id="CAI2371298.1"/>
    </source>
</evidence>
<dbReference type="Proteomes" id="UP001295684">
    <property type="component" value="Unassembled WGS sequence"/>
</dbReference>
<keyword evidence="1" id="KW-0812">Transmembrane</keyword>
<dbReference type="AlphaFoldDB" id="A0AAD1UPJ9"/>
<dbReference type="EMBL" id="CAMPGE010012528">
    <property type="protein sequence ID" value="CAI2371298.1"/>
    <property type="molecule type" value="Genomic_DNA"/>
</dbReference>
<comment type="caution">
    <text evidence="2">The sequence shown here is derived from an EMBL/GenBank/DDBJ whole genome shotgun (WGS) entry which is preliminary data.</text>
</comment>
<evidence type="ECO:0000256" key="1">
    <source>
        <dbReference type="SAM" id="Phobius"/>
    </source>
</evidence>
<feature type="transmembrane region" description="Helical" evidence="1">
    <location>
        <begin position="6"/>
        <end position="23"/>
    </location>
</feature>
<accession>A0AAD1UPJ9</accession>
<proteinExistence type="predicted"/>